<dbReference type="Proteomes" id="UP000012672">
    <property type="component" value="Chromosome"/>
</dbReference>
<feature type="domain" description="HMA" evidence="11">
    <location>
        <begin position="1"/>
        <end position="67"/>
    </location>
</feature>
<dbReference type="InterPro" id="IPR036412">
    <property type="entry name" value="HAD-like_sf"/>
</dbReference>
<dbReference type="PANTHER" id="PTHR48085">
    <property type="entry name" value="CADMIUM/ZINC-TRANSPORTING ATPASE HMA2-RELATED"/>
    <property type="match status" value="1"/>
</dbReference>
<dbReference type="SFLD" id="SFLDS00003">
    <property type="entry name" value="Haloacid_Dehalogenase"/>
    <property type="match status" value="1"/>
</dbReference>
<organism evidence="12 13">
    <name type="scientific">Methanomethylophilus alvi (strain Mx1201)</name>
    <dbReference type="NCBI Taxonomy" id="1236689"/>
    <lineage>
        <taxon>Archaea</taxon>
        <taxon>Methanobacteriati</taxon>
        <taxon>Thermoplasmatota</taxon>
        <taxon>Thermoplasmata</taxon>
        <taxon>Methanomassiliicoccales</taxon>
        <taxon>Methanomethylophilaceae</taxon>
        <taxon>Methanomethylophilus</taxon>
    </lineage>
</organism>
<dbReference type="eggNOG" id="arCOG02763">
    <property type="taxonomic scope" value="Archaea"/>
</dbReference>
<dbReference type="AlphaFoldDB" id="M9SEH4"/>
<dbReference type="GO" id="GO:0005524">
    <property type="term" value="F:ATP binding"/>
    <property type="evidence" value="ECO:0007669"/>
    <property type="project" value="UniProtKB-KW"/>
</dbReference>
<gene>
    <name evidence="12" type="ORF">MMALV_10600</name>
</gene>
<dbReference type="EC" id="3.6.3.5" evidence="12"/>
<feature type="transmembrane region" description="Helical" evidence="10">
    <location>
        <begin position="124"/>
        <end position="142"/>
    </location>
</feature>
<feature type="transmembrane region" description="Helical" evidence="10">
    <location>
        <begin position="353"/>
        <end position="375"/>
    </location>
</feature>
<evidence type="ECO:0000256" key="2">
    <source>
        <dbReference type="ARBA" id="ARBA00006024"/>
    </source>
</evidence>
<dbReference type="NCBIfam" id="TIGR01525">
    <property type="entry name" value="ATPase-IB_hvy"/>
    <property type="match status" value="1"/>
</dbReference>
<feature type="transmembrane region" description="Helical" evidence="10">
    <location>
        <begin position="650"/>
        <end position="671"/>
    </location>
</feature>
<dbReference type="SFLD" id="SFLDG00002">
    <property type="entry name" value="C1.7:_P-type_atpase_like"/>
    <property type="match status" value="1"/>
</dbReference>
<dbReference type="OrthoDB" id="8588at2157"/>
<keyword evidence="7" id="KW-1278">Translocase</keyword>
<evidence type="ECO:0000256" key="5">
    <source>
        <dbReference type="ARBA" id="ARBA00022741"/>
    </source>
</evidence>
<keyword evidence="6" id="KW-0067">ATP-binding</keyword>
<dbReference type="GO" id="GO:0016020">
    <property type="term" value="C:membrane"/>
    <property type="evidence" value="ECO:0007669"/>
    <property type="project" value="UniProtKB-SubCell"/>
</dbReference>
<keyword evidence="8 10" id="KW-1133">Transmembrane helix</keyword>
<dbReference type="InterPro" id="IPR036163">
    <property type="entry name" value="HMA_dom_sf"/>
</dbReference>
<dbReference type="InterPro" id="IPR023299">
    <property type="entry name" value="ATPase_P-typ_cyto_dom_N"/>
</dbReference>
<dbReference type="InterPro" id="IPR018303">
    <property type="entry name" value="ATPase_P-typ_P_site"/>
</dbReference>
<dbReference type="PRINTS" id="PR00119">
    <property type="entry name" value="CATATPASE"/>
</dbReference>
<evidence type="ECO:0000256" key="6">
    <source>
        <dbReference type="ARBA" id="ARBA00022840"/>
    </source>
</evidence>
<keyword evidence="13" id="KW-1185">Reference proteome</keyword>
<dbReference type="InParanoid" id="M9SEH4"/>
<dbReference type="SUPFAM" id="SSF56784">
    <property type="entry name" value="HAD-like"/>
    <property type="match status" value="1"/>
</dbReference>
<dbReference type="KEGG" id="max:MMALV_10600"/>
<evidence type="ECO:0000256" key="10">
    <source>
        <dbReference type="SAM" id="Phobius"/>
    </source>
</evidence>
<dbReference type="InterPro" id="IPR006121">
    <property type="entry name" value="HMA_dom"/>
</dbReference>
<evidence type="ECO:0000256" key="9">
    <source>
        <dbReference type="ARBA" id="ARBA00023136"/>
    </source>
</evidence>
<evidence type="ECO:0000256" key="4">
    <source>
        <dbReference type="ARBA" id="ARBA00022723"/>
    </source>
</evidence>
<dbReference type="Gene3D" id="3.40.50.1000">
    <property type="entry name" value="HAD superfamily/HAD-like"/>
    <property type="match status" value="1"/>
</dbReference>
<dbReference type="CDD" id="cd00371">
    <property type="entry name" value="HMA"/>
    <property type="match status" value="1"/>
</dbReference>
<keyword evidence="5" id="KW-0547">Nucleotide-binding</keyword>
<feature type="transmembrane region" description="Helical" evidence="10">
    <location>
        <begin position="319"/>
        <end position="341"/>
    </location>
</feature>
<dbReference type="InterPro" id="IPR059000">
    <property type="entry name" value="ATPase_P-type_domA"/>
</dbReference>
<feature type="transmembrane region" description="Helical" evidence="10">
    <location>
        <begin position="154"/>
        <end position="179"/>
    </location>
</feature>
<dbReference type="HOGENOM" id="CLU_001771_6_2_2"/>
<comment type="similarity">
    <text evidence="2">Belongs to the cation transport ATPase (P-type) (TC 3.A.3) family. Type IB subfamily.</text>
</comment>
<dbReference type="Pfam" id="PF00702">
    <property type="entry name" value="Hydrolase"/>
    <property type="match status" value="1"/>
</dbReference>
<evidence type="ECO:0000256" key="3">
    <source>
        <dbReference type="ARBA" id="ARBA00022692"/>
    </source>
</evidence>
<dbReference type="InterPro" id="IPR001757">
    <property type="entry name" value="P_typ_ATPase"/>
</dbReference>
<keyword evidence="3 10" id="KW-0812">Transmembrane</keyword>
<comment type="subcellular location">
    <subcellularLocation>
        <location evidence="1">Membrane</location>
        <topology evidence="1">Multi-pass membrane protein</topology>
    </subcellularLocation>
</comment>
<dbReference type="GeneID" id="41321835"/>
<dbReference type="EMBL" id="CP004049">
    <property type="protein sequence ID" value="AGI85795.1"/>
    <property type="molecule type" value="Genomic_DNA"/>
</dbReference>
<dbReference type="Pfam" id="PF00403">
    <property type="entry name" value="HMA"/>
    <property type="match status" value="1"/>
</dbReference>
<dbReference type="InterPro" id="IPR051014">
    <property type="entry name" value="Cation_Transport_ATPase_IB"/>
</dbReference>
<dbReference type="InterPro" id="IPR008250">
    <property type="entry name" value="ATPase_P-typ_transduc_dom_A_sf"/>
</dbReference>
<dbReference type="GO" id="GO:0019829">
    <property type="term" value="F:ATPase-coupled monoatomic cation transmembrane transporter activity"/>
    <property type="evidence" value="ECO:0007669"/>
    <property type="project" value="InterPro"/>
</dbReference>
<evidence type="ECO:0000313" key="12">
    <source>
        <dbReference type="EMBL" id="AGI85795.1"/>
    </source>
</evidence>
<keyword evidence="4" id="KW-0479">Metal-binding</keyword>
<feature type="transmembrane region" description="Helical" evidence="10">
    <location>
        <begin position="677"/>
        <end position="699"/>
    </location>
</feature>
<sequence>MRRTYGIDIDCANCARKVEEAISEVDGIESVTLSFVDKRMFIEVSDGNVDRFDEIEKAAEETAHRVESDFRMWRTDTVSECDDEKEKDTYLIPRICTGVAFLAFGLLLEYVLDWNIDGTVLRAVFLIGLLVVGYDVVVNAIRNLVHARFLDENFLMTVATLGALAIGYWTESVAVMLFYQIGEFFQDRAVDRSREHVKALAELKAPYATVIRNGKTQTVQPESVEVGETVAVGPGEMVPIDGIVTAGEGFVDTKAMTGEPVPRHVGVGDKVLAGYINTSETLMVRTETAYRDSASAKILALIEDSASRKSRSEKFITRFAKVYTPAVVLCALAIAVIPSVADPSGWKDWVYKGLIFLVVSCPCALVVSVPLSYYCGIGRASKDGILVKGSTFIEALSGIDKAVFDKTGTLTKGEFSVNRIEPEGMSETELLDLAACAEAFSDHPISKSIIGRLGHDIDPSRISDSSAIPGKGVEAMVDGRVVTVGNVRMMKECGIDLESEEDRSETNVYVAVDGKYAGRLVISDGLKDDAEDAVSSLKDMGVRTYMLTGDTEPVGKAVAERLRLDGYKAEMLPRDKTSELERIMSSSEGKTCFVGDGINDSPALARADVGIAMGCIGSDSAVEAADVVILDDSPSKVASSIRISKRTQTIVAENIVLALAVKFAILALTAFTDAVDMWIAIFGDVGVLVIAVLNAVRALRIPRGDARNRMSEERCGD</sequence>
<dbReference type="SUPFAM" id="SSF55008">
    <property type="entry name" value="HMA, heavy metal-associated domain"/>
    <property type="match status" value="1"/>
</dbReference>
<protein>
    <submittedName>
        <fullName evidence="12">Lead, cadmium, zinc and mercury transporting ATPase Copper-translocating P-type ATPase</fullName>
        <ecNumber evidence="12">3.6.3.3</ecNumber>
        <ecNumber evidence="12">3.6.3.4</ecNumber>
        <ecNumber evidence="12">3.6.3.5</ecNumber>
    </submittedName>
</protein>
<dbReference type="SUPFAM" id="SSF81665">
    <property type="entry name" value="Calcium ATPase, transmembrane domain M"/>
    <property type="match status" value="1"/>
</dbReference>
<dbReference type="NCBIfam" id="TIGR01512">
    <property type="entry name" value="ATPase-IB2_Cd"/>
    <property type="match status" value="1"/>
</dbReference>
<dbReference type="Pfam" id="PF00122">
    <property type="entry name" value="E1-E2_ATPase"/>
    <property type="match status" value="1"/>
</dbReference>
<dbReference type="GO" id="GO:0016887">
    <property type="term" value="F:ATP hydrolysis activity"/>
    <property type="evidence" value="ECO:0007669"/>
    <property type="project" value="InterPro"/>
</dbReference>
<evidence type="ECO:0000256" key="1">
    <source>
        <dbReference type="ARBA" id="ARBA00004141"/>
    </source>
</evidence>
<dbReference type="InterPro" id="IPR044492">
    <property type="entry name" value="P_typ_ATPase_HD_dom"/>
</dbReference>
<dbReference type="SUPFAM" id="SSF81653">
    <property type="entry name" value="Calcium ATPase, transduction domain A"/>
    <property type="match status" value="1"/>
</dbReference>
<dbReference type="STRING" id="1236689.MMALV_10600"/>
<accession>M9SEH4</accession>
<keyword evidence="9 10" id="KW-0472">Membrane</keyword>
<dbReference type="SFLD" id="SFLDF00027">
    <property type="entry name" value="p-type_atpase"/>
    <property type="match status" value="1"/>
</dbReference>
<evidence type="ECO:0000256" key="8">
    <source>
        <dbReference type="ARBA" id="ARBA00022989"/>
    </source>
</evidence>
<dbReference type="EC" id="3.6.3.3" evidence="12"/>
<name>M9SEH4_METAX</name>
<dbReference type="PROSITE" id="PS00154">
    <property type="entry name" value="ATPASE_E1_E2"/>
    <property type="match status" value="1"/>
</dbReference>
<dbReference type="Gene3D" id="3.40.1110.10">
    <property type="entry name" value="Calcium-transporting ATPase, cytoplasmic domain N"/>
    <property type="match status" value="1"/>
</dbReference>
<dbReference type="InterPro" id="IPR023298">
    <property type="entry name" value="ATPase_P-typ_TM_dom_sf"/>
</dbReference>
<keyword evidence="12" id="KW-0378">Hydrolase</keyword>
<dbReference type="NCBIfam" id="TIGR01494">
    <property type="entry name" value="ATPase_P-type"/>
    <property type="match status" value="1"/>
</dbReference>
<dbReference type="GO" id="GO:0046872">
    <property type="term" value="F:metal ion binding"/>
    <property type="evidence" value="ECO:0007669"/>
    <property type="project" value="UniProtKB-KW"/>
</dbReference>
<proteinExistence type="inferred from homology"/>
<feature type="transmembrane region" description="Helical" evidence="10">
    <location>
        <begin position="91"/>
        <end position="112"/>
    </location>
</feature>
<dbReference type="PROSITE" id="PS50846">
    <property type="entry name" value="HMA_2"/>
    <property type="match status" value="1"/>
</dbReference>
<dbReference type="InterPro" id="IPR023214">
    <property type="entry name" value="HAD_sf"/>
</dbReference>
<reference evidence="12 13" key="1">
    <citation type="journal article" date="2012" name="J. Bacteriol.">
        <title>Genome sequence of 'Candidatus Methanomethylophilus alvus' Mx1201, a methanogenic archaeon from the human gut belonging to a seventh order of methanogens.</title>
        <authorList>
            <person name="Borrel G."/>
            <person name="Harris H.M."/>
            <person name="Tottey W."/>
            <person name="Mihajlovski A."/>
            <person name="Parisot N."/>
            <person name="Peyretaillade E."/>
            <person name="Peyret P."/>
            <person name="Gribaldo S."/>
            <person name="O'Toole P.W."/>
            <person name="Brugere J.F."/>
        </authorList>
    </citation>
    <scope>NUCLEOTIDE SEQUENCE [LARGE SCALE GENOMIC DNA]</scope>
    <source>
        <strain evidence="12 13">Mx1201</strain>
    </source>
</reference>
<dbReference type="Gene3D" id="3.30.70.100">
    <property type="match status" value="1"/>
</dbReference>
<dbReference type="RefSeq" id="WP_015504942.1">
    <property type="nucleotide sequence ID" value="NC_020913.1"/>
</dbReference>
<dbReference type="GO" id="GO:0015086">
    <property type="term" value="F:cadmium ion transmembrane transporter activity"/>
    <property type="evidence" value="ECO:0007669"/>
    <property type="project" value="TreeGrafter"/>
</dbReference>
<dbReference type="InterPro" id="IPR027256">
    <property type="entry name" value="P-typ_ATPase_IB"/>
</dbReference>
<evidence type="ECO:0000256" key="7">
    <source>
        <dbReference type="ARBA" id="ARBA00022967"/>
    </source>
</evidence>
<dbReference type="EC" id="3.6.3.4" evidence="12"/>
<evidence type="ECO:0000259" key="11">
    <source>
        <dbReference type="PROSITE" id="PS50846"/>
    </source>
</evidence>
<dbReference type="PANTHER" id="PTHR48085:SF5">
    <property type="entry name" value="CADMIUM_ZINC-TRANSPORTING ATPASE HMA4-RELATED"/>
    <property type="match status" value="1"/>
</dbReference>
<dbReference type="Gene3D" id="2.70.150.10">
    <property type="entry name" value="Calcium-transporting ATPase, cytoplasmic transduction domain A"/>
    <property type="match status" value="1"/>
</dbReference>
<evidence type="ECO:0000313" key="13">
    <source>
        <dbReference type="Proteomes" id="UP000012672"/>
    </source>
</evidence>